<evidence type="ECO:0000313" key="9">
    <source>
        <dbReference type="Proteomes" id="UP001320831"/>
    </source>
</evidence>
<accession>A0ABT2LMS1</accession>
<keyword evidence="3 6" id="KW-0812">Transmembrane</keyword>
<feature type="transmembrane region" description="Helical" evidence="6">
    <location>
        <begin position="34"/>
        <end position="61"/>
    </location>
</feature>
<dbReference type="RefSeq" id="WP_260903133.1">
    <property type="nucleotide sequence ID" value="NZ_JAOCZP010000003.1"/>
</dbReference>
<feature type="transmembrane region" description="Helical" evidence="6">
    <location>
        <begin position="67"/>
        <end position="88"/>
    </location>
</feature>
<evidence type="ECO:0000256" key="3">
    <source>
        <dbReference type="ARBA" id="ARBA00022692"/>
    </source>
</evidence>
<dbReference type="PANTHER" id="PTHR36115">
    <property type="entry name" value="PROLINE-RICH ANTIGEN HOMOLOG-RELATED"/>
    <property type="match status" value="1"/>
</dbReference>
<evidence type="ECO:0000256" key="1">
    <source>
        <dbReference type="ARBA" id="ARBA00004651"/>
    </source>
</evidence>
<keyword evidence="4 6" id="KW-1133">Transmembrane helix</keyword>
<dbReference type="EMBL" id="JAOCZP010000003">
    <property type="protein sequence ID" value="MCT7375865.1"/>
    <property type="molecule type" value="Genomic_DNA"/>
</dbReference>
<evidence type="ECO:0000256" key="2">
    <source>
        <dbReference type="ARBA" id="ARBA00022475"/>
    </source>
</evidence>
<keyword evidence="2" id="KW-1003">Cell membrane</keyword>
<comment type="subcellular location">
    <subcellularLocation>
        <location evidence="1">Cell membrane</location>
        <topology evidence="1">Multi-pass membrane protein</topology>
    </subcellularLocation>
</comment>
<dbReference type="InterPro" id="IPR051791">
    <property type="entry name" value="Pra-immunoreactive"/>
</dbReference>
<gene>
    <name evidence="8" type="ORF">N5A92_12565</name>
</gene>
<evidence type="ECO:0000256" key="5">
    <source>
        <dbReference type="ARBA" id="ARBA00023136"/>
    </source>
</evidence>
<feature type="transmembrane region" description="Helical" evidence="6">
    <location>
        <begin position="114"/>
        <end position="141"/>
    </location>
</feature>
<organism evidence="8 9">
    <name type="scientific">Chelativorans salis</name>
    <dbReference type="NCBI Taxonomy" id="2978478"/>
    <lineage>
        <taxon>Bacteria</taxon>
        <taxon>Pseudomonadati</taxon>
        <taxon>Pseudomonadota</taxon>
        <taxon>Alphaproteobacteria</taxon>
        <taxon>Hyphomicrobiales</taxon>
        <taxon>Phyllobacteriaceae</taxon>
        <taxon>Chelativorans</taxon>
    </lineage>
</organism>
<name>A0ABT2LMS1_9HYPH</name>
<keyword evidence="5 6" id="KW-0472">Membrane</keyword>
<feature type="domain" description="RDD" evidence="7">
    <location>
        <begin position="31"/>
        <end position="152"/>
    </location>
</feature>
<evidence type="ECO:0000259" key="7">
    <source>
        <dbReference type="Pfam" id="PF06271"/>
    </source>
</evidence>
<evidence type="ECO:0000256" key="4">
    <source>
        <dbReference type="ARBA" id="ARBA00022989"/>
    </source>
</evidence>
<dbReference type="Proteomes" id="UP001320831">
    <property type="component" value="Unassembled WGS sequence"/>
</dbReference>
<dbReference type="PANTHER" id="PTHR36115:SF6">
    <property type="entry name" value="PROLINE-RICH ANTIGEN HOMOLOG"/>
    <property type="match status" value="1"/>
</dbReference>
<dbReference type="Pfam" id="PF06271">
    <property type="entry name" value="RDD"/>
    <property type="match status" value="1"/>
</dbReference>
<comment type="caution">
    <text evidence="8">The sequence shown here is derived from an EMBL/GenBank/DDBJ whole genome shotgun (WGS) entry which is preliminary data.</text>
</comment>
<evidence type="ECO:0000256" key="6">
    <source>
        <dbReference type="SAM" id="Phobius"/>
    </source>
</evidence>
<reference evidence="8 9" key="1">
    <citation type="submission" date="2022-09" db="EMBL/GenBank/DDBJ databases">
        <title>Chelativorans salina sp. nov., a novel slightly halophilic bacterium isolated from a saline lake sediment enrichment.</title>
        <authorList>
            <person name="Gao L."/>
            <person name="Fang B.-Z."/>
            <person name="Li W.-J."/>
        </authorList>
    </citation>
    <scope>NUCLEOTIDE SEQUENCE [LARGE SCALE GENOMIC DNA]</scope>
    <source>
        <strain evidence="8 9">EGI FJ00035</strain>
    </source>
</reference>
<dbReference type="InterPro" id="IPR010432">
    <property type="entry name" value="RDD"/>
</dbReference>
<sequence>MAHTDAHSRTLDGEVITARLDDWRTLQGVRTRRVIAFLIDYLLIGLLLIPVGFLVFLFGLLTIGLGWLLFGILGPVTALLYIAATLGGRHQSTFGMRMMGIRLERLDGGRVDPLLAIVHTVLFWAGNAILTPLILLATLVLRYKRALHDLLLGTVVVRAD</sequence>
<evidence type="ECO:0000313" key="8">
    <source>
        <dbReference type="EMBL" id="MCT7375865.1"/>
    </source>
</evidence>
<keyword evidence="9" id="KW-1185">Reference proteome</keyword>
<proteinExistence type="predicted"/>
<protein>
    <submittedName>
        <fullName evidence="8">RDD family protein</fullName>
    </submittedName>
</protein>